<dbReference type="InterPro" id="IPR000847">
    <property type="entry name" value="LysR_HTH_N"/>
</dbReference>
<evidence type="ECO:0000256" key="1">
    <source>
        <dbReference type="ARBA" id="ARBA00003502"/>
    </source>
</evidence>
<sequence length="302" mass="33549">MDRLEAMSILLTAADTGSLSAASRHLRIPLATVSRRISELEEHLNVRLLHRGPRKLVLTDAGRGYVTSCRRIIEEIAEVERTASGEFRAPQGELTISVPAVLGRTHVLPIVVEFQHAFPDVSIRLQLTDRMVSLAEEQVDVAVRVGELPDSSMIATRVGLIRHVLCASPAYLKRRGTPKTPADLARHDCVIHEGHTRTFYDWEFVANKATQSVAVPYRLTLNLSEAEVAAAVAGAGIVRVFSYLVEDLLKSRALLPLLETYWPLPIPVSVIYPAQRQIPLKLRAFLDFAVPRLRKRLGYESG</sequence>
<dbReference type="InterPro" id="IPR058163">
    <property type="entry name" value="LysR-type_TF_proteobact-type"/>
</dbReference>
<protein>
    <submittedName>
        <fullName evidence="7">HTH-type transcriptional regulator DmlR</fullName>
    </submittedName>
</protein>
<name>A0A508TGQ7_9BRAD</name>
<evidence type="ECO:0000313" key="7">
    <source>
        <dbReference type="EMBL" id="VIO73531.1"/>
    </source>
</evidence>
<evidence type="ECO:0000313" key="8">
    <source>
        <dbReference type="Proteomes" id="UP000328092"/>
    </source>
</evidence>
<evidence type="ECO:0000256" key="5">
    <source>
        <dbReference type="ARBA" id="ARBA00023163"/>
    </source>
</evidence>
<accession>A0A508TGQ7</accession>
<dbReference type="FunFam" id="1.10.10.10:FF:000001">
    <property type="entry name" value="LysR family transcriptional regulator"/>
    <property type="match status" value="1"/>
</dbReference>
<keyword evidence="8" id="KW-1185">Reference proteome</keyword>
<dbReference type="EMBL" id="CAADFC020000016">
    <property type="protein sequence ID" value="VIO73531.1"/>
    <property type="molecule type" value="Genomic_DNA"/>
</dbReference>
<dbReference type="RefSeq" id="WP_139487033.1">
    <property type="nucleotide sequence ID" value="NZ_CAADFB020000056.1"/>
</dbReference>
<evidence type="ECO:0000259" key="6">
    <source>
        <dbReference type="PROSITE" id="PS50931"/>
    </source>
</evidence>
<comment type="similarity">
    <text evidence="2">Belongs to the LysR transcriptional regulatory family.</text>
</comment>
<comment type="caution">
    <text evidence="7">The sequence shown here is derived from an EMBL/GenBank/DDBJ whole genome shotgun (WGS) entry which is preliminary data.</text>
</comment>
<dbReference type="SUPFAM" id="SSF46785">
    <property type="entry name" value="Winged helix' DNA-binding domain"/>
    <property type="match status" value="1"/>
</dbReference>
<dbReference type="PROSITE" id="PS50931">
    <property type="entry name" value="HTH_LYSR"/>
    <property type="match status" value="1"/>
</dbReference>
<reference evidence="7" key="1">
    <citation type="submission" date="2019-02" db="EMBL/GenBank/DDBJ databases">
        <authorList>
            <person name="Pothier F.J."/>
        </authorList>
    </citation>
    <scope>NUCLEOTIDE SEQUENCE</scope>
    <source>
        <strain evidence="7">CI-1B</strain>
    </source>
</reference>
<dbReference type="GO" id="GO:0043565">
    <property type="term" value="F:sequence-specific DNA binding"/>
    <property type="evidence" value="ECO:0007669"/>
    <property type="project" value="TreeGrafter"/>
</dbReference>
<dbReference type="Proteomes" id="UP000328092">
    <property type="component" value="Unassembled WGS sequence"/>
</dbReference>
<dbReference type="InterPro" id="IPR036388">
    <property type="entry name" value="WH-like_DNA-bd_sf"/>
</dbReference>
<comment type="function">
    <text evidence="1">NodD regulates the expression of the nodABCFE genes which encode other nodulation proteins. NodD is also a negative regulator of its own expression. Binds flavonoids as inducers.</text>
</comment>
<dbReference type="GO" id="GO:0006351">
    <property type="term" value="P:DNA-templated transcription"/>
    <property type="evidence" value="ECO:0007669"/>
    <property type="project" value="TreeGrafter"/>
</dbReference>
<dbReference type="GO" id="GO:0003700">
    <property type="term" value="F:DNA-binding transcription factor activity"/>
    <property type="evidence" value="ECO:0007669"/>
    <property type="project" value="InterPro"/>
</dbReference>
<evidence type="ECO:0000256" key="3">
    <source>
        <dbReference type="ARBA" id="ARBA00023015"/>
    </source>
</evidence>
<dbReference type="Pfam" id="PF00126">
    <property type="entry name" value="HTH_1"/>
    <property type="match status" value="1"/>
</dbReference>
<dbReference type="PANTHER" id="PTHR30537:SF5">
    <property type="entry name" value="HTH-TYPE TRANSCRIPTIONAL ACTIVATOR TTDR-RELATED"/>
    <property type="match status" value="1"/>
</dbReference>
<gene>
    <name evidence="7" type="primary">dmlR_11</name>
    <name evidence="7" type="ORF">CI1B_50960</name>
</gene>
<proteinExistence type="inferred from homology"/>
<keyword evidence="4" id="KW-0238">DNA-binding</keyword>
<organism evidence="7 8">
    <name type="scientific">Bradyrhizobium ivorense</name>
    <dbReference type="NCBI Taxonomy" id="2511166"/>
    <lineage>
        <taxon>Bacteria</taxon>
        <taxon>Pseudomonadati</taxon>
        <taxon>Pseudomonadota</taxon>
        <taxon>Alphaproteobacteria</taxon>
        <taxon>Hyphomicrobiales</taxon>
        <taxon>Nitrobacteraceae</taxon>
        <taxon>Bradyrhizobium</taxon>
    </lineage>
</organism>
<dbReference type="SUPFAM" id="SSF53850">
    <property type="entry name" value="Periplasmic binding protein-like II"/>
    <property type="match status" value="1"/>
</dbReference>
<dbReference type="InterPro" id="IPR005119">
    <property type="entry name" value="LysR_subst-bd"/>
</dbReference>
<dbReference type="InterPro" id="IPR036390">
    <property type="entry name" value="WH_DNA-bd_sf"/>
</dbReference>
<feature type="domain" description="HTH lysR-type" evidence="6">
    <location>
        <begin position="1"/>
        <end position="59"/>
    </location>
</feature>
<dbReference type="Gene3D" id="3.40.190.290">
    <property type="match status" value="1"/>
</dbReference>
<dbReference type="PANTHER" id="PTHR30537">
    <property type="entry name" value="HTH-TYPE TRANSCRIPTIONAL REGULATOR"/>
    <property type="match status" value="1"/>
</dbReference>
<evidence type="ECO:0000256" key="4">
    <source>
        <dbReference type="ARBA" id="ARBA00023125"/>
    </source>
</evidence>
<dbReference type="OrthoDB" id="9786526at2"/>
<keyword evidence="3" id="KW-0805">Transcription regulation</keyword>
<dbReference type="Pfam" id="PF03466">
    <property type="entry name" value="LysR_substrate"/>
    <property type="match status" value="1"/>
</dbReference>
<evidence type="ECO:0000256" key="2">
    <source>
        <dbReference type="ARBA" id="ARBA00009437"/>
    </source>
</evidence>
<dbReference type="AlphaFoldDB" id="A0A508TGQ7"/>
<dbReference type="Gene3D" id="1.10.10.10">
    <property type="entry name" value="Winged helix-like DNA-binding domain superfamily/Winged helix DNA-binding domain"/>
    <property type="match status" value="1"/>
</dbReference>
<keyword evidence="5" id="KW-0804">Transcription</keyword>